<proteinExistence type="predicted"/>
<reference evidence="2" key="2">
    <citation type="submission" date="2023-01" db="EMBL/GenBank/DDBJ databases">
        <title>Draft genome sequence of Paraferrimonas sedimenticola strain NBRC 101628.</title>
        <authorList>
            <person name="Sun Q."/>
            <person name="Mori K."/>
        </authorList>
    </citation>
    <scope>NUCLEOTIDE SEQUENCE</scope>
    <source>
        <strain evidence="2">NBRC 101628</strain>
    </source>
</reference>
<dbReference type="Gene3D" id="3.40.30.10">
    <property type="entry name" value="Glutaredoxin"/>
    <property type="match status" value="1"/>
</dbReference>
<dbReference type="SUPFAM" id="SSF52833">
    <property type="entry name" value="Thioredoxin-like"/>
    <property type="match status" value="1"/>
</dbReference>
<name>A0AA37RWU9_9GAMM</name>
<dbReference type="CDD" id="cd03025">
    <property type="entry name" value="DsbA_FrnE_like"/>
    <property type="match status" value="1"/>
</dbReference>
<protein>
    <submittedName>
        <fullName evidence="2">DsbA family protein</fullName>
    </submittedName>
</protein>
<dbReference type="Gene3D" id="1.10.472.60">
    <property type="entry name" value="putative protein disulfide isomerase domain"/>
    <property type="match status" value="1"/>
</dbReference>
<comment type="caution">
    <text evidence="2">The sequence shown here is derived from an EMBL/GenBank/DDBJ whole genome shotgun (WGS) entry which is preliminary data.</text>
</comment>
<dbReference type="PANTHER" id="PTHR13887">
    <property type="entry name" value="GLUTATHIONE S-TRANSFERASE KAPPA"/>
    <property type="match status" value="1"/>
</dbReference>
<reference evidence="2" key="1">
    <citation type="journal article" date="2014" name="Int. J. Syst. Evol. Microbiol.">
        <title>Complete genome sequence of Corynebacterium casei LMG S-19264T (=DSM 44701T), isolated from a smear-ripened cheese.</title>
        <authorList>
            <consortium name="US DOE Joint Genome Institute (JGI-PGF)"/>
            <person name="Walter F."/>
            <person name="Albersmeier A."/>
            <person name="Kalinowski J."/>
            <person name="Ruckert C."/>
        </authorList>
    </citation>
    <scope>NUCLEOTIDE SEQUENCE</scope>
    <source>
        <strain evidence="2">NBRC 101628</strain>
    </source>
</reference>
<dbReference type="Pfam" id="PF01323">
    <property type="entry name" value="DSBA"/>
    <property type="match status" value="1"/>
</dbReference>
<dbReference type="PANTHER" id="PTHR13887:SF54">
    <property type="entry name" value="DSBA FAMILY PROTEIN"/>
    <property type="match status" value="1"/>
</dbReference>
<dbReference type="RefSeq" id="WP_095503998.1">
    <property type="nucleotide sequence ID" value="NZ_BSNC01000005.1"/>
</dbReference>
<dbReference type="InterPro" id="IPR036249">
    <property type="entry name" value="Thioredoxin-like_sf"/>
</dbReference>
<sequence length="206" mass="23175">MRLLYVMDPMCGWCYGFQPELEALLAKYPNAQVDWIMGGLAPDSQTPMDEQLRQTIASYWHQIEAKSQVSFNHEFWTLNTPYRSTYPACRAVIAAETIQANSAQAMAKAIQAAYYQEAKNPSLETTLTACASGIGIDEAQFEKTLHSAQTQQRLQQQLDIARQLQVSGFPALFYIDEKHRAYPLALGFSQTAEMEQRLSQVLGVVN</sequence>
<evidence type="ECO:0000313" key="2">
    <source>
        <dbReference type="EMBL" id="GLP96675.1"/>
    </source>
</evidence>
<dbReference type="Proteomes" id="UP001161422">
    <property type="component" value="Unassembled WGS sequence"/>
</dbReference>
<dbReference type="EMBL" id="BSNC01000005">
    <property type="protein sequence ID" value="GLP96675.1"/>
    <property type="molecule type" value="Genomic_DNA"/>
</dbReference>
<keyword evidence="3" id="KW-1185">Reference proteome</keyword>
<feature type="domain" description="DSBA-like thioredoxin" evidence="1">
    <location>
        <begin position="6"/>
        <end position="184"/>
    </location>
</feature>
<evidence type="ECO:0000259" key="1">
    <source>
        <dbReference type="Pfam" id="PF01323"/>
    </source>
</evidence>
<accession>A0AA37RWU9</accession>
<gene>
    <name evidence="2" type="ORF">GCM10007895_19810</name>
</gene>
<evidence type="ECO:0000313" key="3">
    <source>
        <dbReference type="Proteomes" id="UP001161422"/>
    </source>
</evidence>
<dbReference type="AlphaFoldDB" id="A0AA37RWU9"/>
<dbReference type="InterPro" id="IPR001853">
    <property type="entry name" value="DSBA-like_thioredoxin_dom"/>
</dbReference>
<organism evidence="2 3">
    <name type="scientific">Paraferrimonas sedimenticola</name>
    <dbReference type="NCBI Taxonomy" id="375674"/>
    <lineage>
        <taxon>Bacteria</taxon>
        <taxon>Pseudomonadati</taxon>
        <taxon>Pseudomonadota</taxon>
        <taxon>Gammaproteobacteria</taxon>
        <taxon>Alteromonadales</taxon>
        <taxon>Ferrimonadaceae</taxon>
        <taxon>Paraferrimonas</taxon>
    </lineage>
</organism>